<name>A0A3Q7J6Y3_SOLLC</name>
<reference evidence="1" key="1">
    <citation type="journal article" date="2012" name="Nature">
        <title>The tomato genome sequence provides insights into fleshy fruit evolution.</title>
        <authorList>
            <consortium name="Tomato Genome Consortium"/>
        </authorList>
    </citation>
    <scope>NUCLEOTIDE SEQUENCE [LARGE SCALE GENOMIC DNA]</scope>
    <source>
        <strain evidence="1">cv. Heinz 1706</strain>
    </source>
</reference>
<dbReference type="Gramene" id="Solyc12g021320.1.1">
    <property type="protein sequence ID" value="Solyc12g021320.1.1.1"/>
    <property type="gene ID" value="Solyc12g021320.1"/>
</dbReference>
<dbReference type="AlphaFoldDB" id="A0A3Q7J6Y3"/>
<reference evidence="1" key="2">
    <citation type="submission" date="2019-01" db="UniProtKB">
        <authorList>
            <consortium name="EnsemblPlants"/>
        </authorList>
    </citation>
    <scope>IDENTIFICATION</scope>
    <source>
        <strain evidence="1">cv. Heinz 1706</strain>
    </source>
</reference>
<dbReference type="InParanoid" id="A0A3Q7J6Y3"/>
<protein>
    <submittedName>
        <fullName evidence="1">Uncharacterized protein</fullName>
    </submittedName>
</protein>
<evidence type="ECO:0000313" key="2">
    <source>
        <dbReference type="Proteomes" id="UP000004994"/>
    </source>
</evidence>
<keyword evidence="2" id="KW-1185">Reference proteome</keyword>
<dbReference type="PaxDb" id="4081-Solyc12g021320.1.1"/>
<dbReference type="EnsemblPlants" id="Solyc12g021320.1.1">
    <property type="protein sequence ID" value="Solyc12g021320.1.1.1"/>
    <property type="gene ID" value="Solyc12g021320.1"/>
</dbReference>
<proteinExistence type="predicted"/>
<organism evidence="1">
    <name type="scientific">Solanum lycopersicum</name>
    <name type="common">Tomato</name>
    <name type="synonym">Lycopersicon esculentum</name>
    <dbReference type="NCBI Taxonomy" id="4081"/>
    <lineage>
        <taxon>Eukaryota</taxon>
        <taxon>Viridiplantae</taxon>
        <taxon>Streptophyta</taxon>
        <taxon>Embryophyta</taxon>
        <taxon>Tracheophyta</taxon>
        <taxon>Spermatophyta</taxon>
        <taxon>Magnoliopsida</taxon>
        <taxon>eudicotyledons</taxon>
        <taxon>Gunneridae</taxon>
        <taxon>Pentapetalae</taxon>
        <taxon>asterids</taxon>
        <taxon>lamiids</taxon>
        <taxon>Solanales</taxon>
        <taxon>Solanaceae</taxon>
        <taxon>Solanoideae</taxon>
        <taxon>Solaneae</taxon>
        <taxon>Solanum</taxon>
        <taxon>Solanum subgen. Lycopersicon</taxon>
    </lineage>
</organism>
<evidence type="ECO:0000313" key="1">
    <source>
        <dbReference type="EnsemblPlants" id="Solyc12g021320.1.1.1"/>
    </source>
</evidence>
<accession>A0A3Q7J6Y3</accession>
<dbReference type="Proteomes" id="UP000004994">
    <property type="component" value="Chromosome 12"/>
</dbReference>
<dbReference type="STRING" id="4081.A0A3Q7J6Y3"/>
<sequence length="158" mass="17922">MPGRSNILLFTLKDSFKRAIFSFLSLGIVPDQCYELPESNGIFVKSIITSVTIHSIGRKRHLIRGEVFYPKGKPLSLETYLDHLSQIKNSGTHRSLPYKRVLQAIARQDFSGGFQAERLTEMLEERHGGERMGEILQSLTILLVKVFERKSTGRGKTD</sequence>